<evidence type="ECO:0000256" key="2">
    <source>
        <dbReference type="SAM" id="Phobius"/>
    </source>
</evidence>
<protein>
    <submittedName>
        <fullName evidence="3">Uncharacterized protein</fullName>
    </submittedName>
</protein>
<feature type="transmembrane region" description="Helical" evidence="2">
    <location>
        <begin position="172"/>
        <end position="191"/>
    </location>
</feature>
<keyword evidence="2" id="KW-0812">Transmembrane</keyword>
<dbReference type="EMBL" id="JBDFQZ010000010">
    <property type="protein sequence ID" value="KAK9682544.1"/>
    <property type="molecule type" value="Genomic_DNA"/>
</dbReference>
<feature type="compositionally biased region" description="Basic and acidic residues" evidence="1">
    <location>
        <begin position="68"/>
        <end position="99"/>
    </location>
</feature>
<sequence>MGENGREARRRRILQGGQDRLAIITGRKPNPDPSSPLLSDSQIEEDTSTYYASSRDQFTTKFSQDDALDGRSKEQPFVRKPEPSNEHMRAIPSVDRYEREPPSAAQKVIFIASDVILRAAKQIPISNVTSQQVSVAVAVTEHDRFLCSIAMAILVVLSYTGFPIIGSRMFRWFILFRPLFLLLITNITLIVRRLLPDNQKNLVRGDKDHNINASILGDGYAWAEEAGRALELGLMLQNVSGALFLDCSVYATILVFGLSLFG</sequence>
<comment type="caution">
    <text evidence="3">The sequence shown here is derived from an EMBL/GenBank/DDBJ whole genome shotgun (WGS) entry which is preliminary data.</text>
</comment>
<feature type="transmembrane region" description="Helical" evidence="2">
    <location>
        <begin position="145"/>
        <end position="166"/>
    </location>
</feature>
<proteinExistence type="predicted"/>
<evidence type="ECO:0000313" key="4">
    <source>
        <dbReference type="Proteomes" id="UP001443914"/>
    </source>
</evidence>
<keyword evidence="2" id="KW-0472">Membrane</keyword>
<feature type="region of interest" description="Disordered" evidence="1">
    <location>
        <begin position="61"/>
        <end position="99"/>
    </location>
</feature>
<accession>A0AAW1I259</accession>
<keyword evidence="4" id="KW-1185">Reference proteome</keyword>
<organism evidence="3 4">
    <name type="scientific">Saponaria officinalis</name>
    <name type="common">Common soapwort</name>
    <name type="synonym">Lychnis saponaria</name>
    <dbReference type="NCBI Taxonomy" id="3572"/>
    <lineage>
        <taxon>Eukaryota</taxon>
        <taxon>Viridiplantae</taxon>
        <taxon>Streptophyta</taxon>
        <taxon>Embryophyta</taxon>
        <taxon>Tracheophyta</taxon>
        <taxon>Spermatophyta</taxon>
        <taxon>Magnoliopsida</taxon>
        <taxon>eudicotyledons</taxon>
        <taxon>Gunneridae</taxon>
        <taxon>Pentapetalae</taxon>
        <taxon>Caryophyllales</taxon>
        <taxon>Caryophyllaceae</taxon>
        <taxon>Caryophylleae</taxon>
        <taxon>Saponaria</taxon>
    </lineage>
</organism>
<evidence type="ECO:0000256" key="1">
    <source>
        <dbReference type="SAM" id="MobiDB-lite"/>
    </source>
</evidence>
<feature type="region of interest" description="Disordered" evidence="1">
    <location>
        <begin position="1"/>
        <end position="44"/>
    </location>
</feature>
<dbReference type="PANTHER" id="PTHR35469">
    <property type="entry name" value="TRANSMEMBRANE PROTEIN"/>
    <property type="match status" value="1"/>
</dbReference>
<dbReference type="Proteomes" id="UP001443914">
    <property type="component" value="Unassembled WGS sequence"/>
</dbReference>
<dbReference type="PANTHER" id="PTHR35469:SF4">
    <property type="entry name" value="TRANSMEMBRANE PROTEIN"/>
    <property type="match status" value="1"/>
</dbReference>
<gene>
    <name evidence="3" type="ORF">RND81_10G081400</name>
</gene>
<feature type="transmembrane region" description="Helical" evidence="2">
    <location>
        <begin position="242"/>
        <end position="261"/>
    </location>
</feature>
<reference evidence="3" key="1">
    <citation type="submission" date="2024-03" db="EMBL/GenBank/DDBJ databases">
        <title>WGS assembly of Saponaria officinalis var. Norfolk2.</title>
        <authorList>
            <person name="Jenkins J."/>
            <person name="Shu S."/>
            <person name="Grimwood J."/>
            <person name="Barry K."/>
            <person name="Goodstein D."/>
            <person name="Schmutz J."/>
            <person name="Leebens-Mack J."/>
            <person name="Osbourn A."/>
        </authorList>
    </citation>
    <scope>NUCLEOTIDE SEQUENCE [LARGE SCALE GENOMIC DNA]</scope>
    <source>
        <strain evidence="3">JIC</strain>
    </source>
</reference>
<evidence type="ECO:0000313" key="3">
    <source>
        <dbReference type="EMBL" id="KAK9682544.1"/>
    </source>
</evidence>
<dbReference type="AlphaFoldDB" id="A0AAW1I259"/>
<keyword evidence="2" id="KW-1133">Transmembrane helix</keyword>
<name>A0AAW1I259_SAPOF</name>